<dbReference type="InterPro" id="IPR014004">
    <property type="entry name" value="Transpt-assoc_nodulatn_dom_bac"/>
</dbReference>
<dbReference type="Proteomes" id="UP001365846">
    <property type="component" value="Unassembled WGS sequence"/>
</dbReference>
<evidence type="ECO:0000256" key="1">
    <source>
        <dbReference type="ARBA" id="ARBA00022729"/>
    </source>
</evidence>
<dbReference type="EMBL" id="JBBKZU010000028">
    <property type="protein sequence ID" value="MEJ8816024.1"/>
    <property type="molecule type" value="Genomic_DNA"/>
</dbReference>
<dbReference type="Gene3D" id="3.30.1340.30">
    <property type="match status" value="3"/>
</dbReference>
<evidence type="ECO:0000259" key="2">
    <source>
        <dbReference type="PROSITE" id="PS50914"/>
    </source>
</evidence>
<dbReference type="RefSeq" id="WP_340361219.1">
    <property type="nucleotide sequence ID" value="NZ_JBBKZU010000028.1"/>
</dbReference>
<feature type="domain" description="BON" evidence="2">
    <location>
        <begin position="148"/>
        <end position="216"/>
    </location>
</feature>
<dbReference type="SMART" id="SM00749">
    <property type="entry name" value="BON"/>
    <property type="match status" value="3"/>
</dbReference>
<keyword evidence="4" id="KW-1185">Reference proteome</keyword>
<sequence>MKTDAQLKKDVESELEWDPAINAAHVGVMVENGVVTLTGHLHTYSEKALVEHAVQHVQGVKALAVELDVKLDPSHKRSDTEIAAAAEDALTWNAQVPAGIGLKVEQGWLTLKGDVEWEYQRRAAVRAVRSLTGVVGVSNNIMLKQRPAHSNVAAKIRDALVRQAEKDAQHIDVVIDGTEAKLRGTVHSWAERAAAQGAAWSAVGITSVVNELKVSS</sequence>
<dbReference type="InterPro" id="IPR051686">
    <property type="entry name" value="Lipoprotein_DolP"/>
</dbReference>
<dbReference type="PANTHER" id="PTHR34606:SF4">
    <property type="entry name" value="OUTER MEMBRANE LIPOPROTEIN DOLP"/>
    <property type="match status" value="1"/>
</dbReference>
<evidence type="ECO:0000313" key="4">
    <source>
        <dbReference type="Proteomes" id="UP001365846"/>
    </source>
</evidence>
<reference evidence="3 4" key="1">
    <citation type="submission" date="2024-03" db="EMBL/GenBank/DDBJ databases">
        <title>Novel species of the genus Variovorax.</title>
        <authorList>
            <person name="Liu Q."/>
            <person name="Xin Y.-H."/>
        </authorList>
    </citation>
    <scope>NUCLEOTIDE SEQUENCE [LARGE SCALE GENOMIC DNA]</scope>
    <source>
        <strain evidence="3 4">KACC 18899</strain>
    </source>
</reference>
<feature type="domain" description="BON" evidence="2">
    <location>
        <begin position="78"/>
        <end position="145"/>
    </location>
</feature>
<proteinExistence type="predicted"/>
<accession>A0ABU8VQT1</accession>
<keyword evidence="1" id="KW-0732">Signal</keyword>
<comment type="caution">
    <text evidence="3">The sequence shown here is derived from an EMBL/GenBank/DDBJ whole genome shotgun (WGS) entry which is preliminary data.</text>
</comment>
<dbReference type="PANTHER" id="PTHR34606">
    <property type="entry name" value="BON DOMAIN-CONTAINING PROTEIN"/>
    <property type="match status" value="1"/>
</dbReference>
<feature type="domain" description="BON" evidence="2">
    <location>
        <begin position="3"/>
        <end position="71"/>
    </location>
</feature>
<name>A0ABU8VQT1_9BURK</name>
<protein>
    <submittedName>
        <fullName evidence="3">BON domain-containing protein</fullName>
    </submittedName>
</protein>
<organism evidence="3 4">
    <name type="scientific">Variovorax ureilyticus</name>
    <dbReference type="NCBI Taxonomy" id="1836198"/>
    <lineage>
        <taxon>Bacteria</taxon>
        <taxon>Pseudomonadati</taxon>
        <taxon>Pseudomonadota</taxon>
        <taxon>Betaproteobacteria</taxon>
        <taxon>Burkholderiales</taxon>
        <taxon>Comamonadaceae</taxon>
        <taxon>Variovorax</taxon>
    </lineage>
</organism>
<dbReference type="Pfam" id="PF04972">
    <property type="entry name" value="BON"/>
    <property type="match status" value="3"/>
</dbReference>
<gene>
    <name evidence="3" type="ORF">WKW77_33545</name>
</gene>
<dbReference type="PROSITE" id="PS50914">
    <property type="entry name" value="BON"/>
    <property type="match status" value="3"/>
</dbReference>
<dbReference type="InterPro" id="IPR007055">
    <property type="entry name" value="BON_dom"/>
</dbReference>
<evidence type="ECO:0000313" key="3">
    <source>
        <dbReference type="EMBL" id="MEJ8816024.1"/>
    </source>
</evidence>